<proteinExistence type="predicted"/>
<dbReference type="AlphaFoldDB" id="A0A1G6LCS0"/>
<evidence type="ECO:0000313" key="1">
    <source>
        <dbReference type="EMBL" id="SDC40565.1"/>
    </source>
</evidence>
<evidence type="ECO:0000313" key="2">
    <source>
        <dbReference type="Proteomes" id="UP000199387"/>
    </source>
</evidence>
<dbReference type="InterPro" id="IPR022074">
    <property type="entry name" value="DUF3626"/>
</dbReference>
<keyword evidence="2" id="KW-1185">Reference proteome</keyword>
<dbReference type="EMBL" id="FMZA01000007">
    <property type="protein sequence ID" value="SDC40565.1"/>
    <property type="molecule type" value="Genomic_DNA"/>
</dbReference>
<name>A0A1G6LCS0_9BACL</name>
<dbReference type="STRING" id="1236220.SAMN04488112_107150"/>
<organism evidence="1 2">
    <name type="scientific">Melghirimyces thermohalophilus</name>
    <dbReference type="NCBI Taxonomy" id="1236220"/>
    <lineage>
        <taxon>Bacteria</taxon>
        <taxon>Bacillati</taxon>
        <taxon>Bacillota</taxon>
        <taxon>Bacilli</taxon>
        <taxon>Bacillales</taxon>
        <taxon>Thermoactinomycetaceae</taxon>
        <taxon>Melghirimyces</taxon>
    </lineage>
</organism>
<reference evidence="1 2" key="1">
    <citation type="submission" date="2016-10" db="EMBL/GenBank/DDBJ databases">
        <authorList>
            <person name="de Groot N.N."/>
        </authorList>
    </citation>
    <scope>NUCLEOTIDE SEQUENCE [LARGE SCALE GENOMIC DNA]</scope>
    <source>
        <strain evidence="1 2">DSM 45514</strain>
    </source>
</reference>
<dbReference type="Proteomes" id="UP000199387">
    <property type="component" value="Unassembled WGS sequence"/>
</dbReference>
<accession>A0A1G6LCS0</accession>
<sequence length="234" mass="26572">MLHPDGPAPRFGSCYFLLYPEVSRRSTFTYLDSHQNPTEKGTYEAFEMILAALLKEAYVREFAVGEPNLTPPQLVERMRRLGEPIPNPAMKKPSRNLNHYIEAQVHGDISLKEDVEVLVVDPSFRGTLIGNVLEKISRKYLIDLYWHRGFRLEVNEVPMDFRGPSMPSLAKRIARHCRIDANLIGSAVRDLKAHPAAWSDRGSVPEVLQELKLLWHVLVRYGKPIKGSSTNSSP</sequence>
<gene>
    <name evidence="1" type="ORF">SAMN04488112_107150</name>
</gene>
<protein>
    <submittedName>
        <fullName evidence="1">Uncharacterized protein</fullName>
    </submittedName>
</protein>
<dbReference type="Pfam" id="PF12294">
    <property type="entry name" value="DUF3626"/>
    <property type="match status" value="1"/>
</dbReference>